<protein>
    <recommendedName>
        <fullName evidence="10">Sensory/regulatory protein RpfC</fullName>
        <ecNumber evidence="2">2.7.13.3</ecNumber>
    </recommendedName>
</protein>
<dbReference type="GO" id="GO:0000155">
    <property type="term" value="F:phosphorelay sensor kinase activity"/>
    <property type="evidence" value="ECO:0007669"/>
    <property type="project" value="InterPro"/>
</dbReference>
<proteinExistence type="predicted"/>
<name>A0A8J6TJA8_9BACT</name>
<dbReference type="EC" id="2.7.13.3" evidence="2"/>
<dbReference type="SMART" id="SM00388">
    <property type="entry name" value="HisKA"/>
    <property type="match status" value="1"/>
</dbReference>
<evidence type="ECO:0000256" key="6">
    <source>
        <dbReference type="ARBA" id="ARBA00022777"/>
    </source>
</evidence>
<dbReference type="Gene3D" id="3.40.50.2300">
    <property type="match status" value="3"/>
</dbReference>
<evidence type="ECO:0000259" key="14">
    <source>
        <dbReference type="PROSITE" id="PS50110"/>
    </source>
</evidence>
<feature type="modified residue" description="4-aspartylphosphate" evidence="11">
    <location>
        <position position="56"/>
    </location>
</feature>
<dbReference type="InterPro" id="IPR036890">
    <property type="entry name" value="HATPase_C_sf"/>
</dbReference>
<sequence length="693" mass="76601">MTPIKQKILLVDDRPENLVALEALFEGDDLDIIKATSGMQALGLVLEHDFALILMDVQMPEMDGFETAELMRGTKRSKHIPIIFVTAINKEDRHVFKGYESGAVDYLFKPVNPEIIKSKVKVFLDLDRQKKMLEKQATDLEKAIVRANEMAAQSDMANKAKGEFLSNMSHEIRTPLNAVIGMTGLLLETDMTAEQRDYAETVRTSSDALLRLINDILDFSKVEAGKLDLEAIDFDLRTTLENVGDMLAPKAYKNGLEFVSMFHPEVPARLRGDPGRLRQILINLAGNAVKFTKQGEVAVRAILDSETATRATIRFEVMDTGIGIPKERQAHIFESFSQVDASTTRKYGGTGLGLAISKKLVEMMGGQIGLESETEKGSTFWFTAIFEKQPDGQEAPLPLILPADICGKRILVIDDNATSLKFLCASLKSWGCQYHSATDPEEGLSLLHQSLKSATPFHLVLTDHMMPGTDGEALGHAIKTDPLLKETALVMLTSGGKRGDAARMKAIGFDAYLPKPVKYRQLFDCLTTVLGKAAAADKNEPKRTLVTRHTIAEAMPKLRILVAEDNIVNQKLVLRLLEKKGFRTDVVSNGKEAVKAMTTIPYDLVLMDVQMPEMDGLEAAKAIRDPQNKTLRPEVPIIAVTANAMKGDQERCFAAGMQDFLSKPINPQKMFDKIDTWIEAIKNSQASVSAQLR</sequence>
<dbReference type="Gene3D" id="1.10.287.130">
    <property type="match status" value="1"/>
</dbReference>
<evidence type="ECO:0000256" key="10">
    <source>
        <dbReference type="ARBA" id="ARBA00068150"/>
    </source>
</evidence>
<dbReference type="PROSITE" id="PS50110">
    <property type="entry name" value="RESPONSE_REGULATORY"/>
    <property type="match status" value="3"/>
</dbReference>
<keyword evidence="5" id="KW-0547">Nucleotide-binding</keyword>
<dbReference type="SUPFAM" id="SSF55874">
    <property type="entry name" value="ATPase domain of HSP90 chaperone/DNA topoisomerase II/histidine kinase"/>
    <property type="match status" value="1"/>
</dbReference>
<dbReference type="CDD" id="cd17546">
    <property type="entry name" value="REC_hyHK_CKI1_RcsC-like"/>
    <property type="match status" value="2"/>
</dbReference>
<dbReference type="SMART" id="SM00387">
    <property type="entry name" value="HATPase_c"/>
    <property type="match status" value="1"/>
</dbReference>
<keyword evidence="3 11" id="KW-0597">Phosphoprotein</keyword>
<dbReference type="PROSITE" id="PS50109">
    <property type="entry name" value="HIS_KIN"/>
    <property type="match status" value="1"/>
</dbReference>
<evidence type="ECO:0000256" key="8">
    <source>
        <dbReference type="ARBA" id="ARBA00023012"/>
    </source>
</evidence>
<evidence type="ECO:0000313" key="15">
    <source>
        <dbReference type="EMBL" id="MBC8362107.1"/>
    </source>
</evidence>
<reference evidence="15 16" key="1">
    <citation type="submission" date="2020-08" db="EMBL/GenBank/DDBJ databases">
        <title>Bridging the membrane lipid divide: bacteria of the FCB group superphylum have the potential to synthesize archaeal ether lipids.</title>
        <authorList>
            <person name="Villanueva L."/>
            <person name="Von Meijenfeldt F.A.B."/>
            <person name="Westbye A.B."/>
            <person name="Yadav S."/>
            <person name="Hopmans E.C."/>
            <person name="Dutilh B.E."/>
            <person name="Sinninghe Damste J.S."/>
        </authorList>
    </citation>
    <scope>NUCLEOTIDE SEQUENCE [LARGE SCALE GENOMIC DNA]</scope>
    <source>
        <strain evidence="15">NIOZ-UU30</strain>
    </source>
</reference>
<evidence type="ECO:0000256" key="3">
    <source>
        <dbReference type="ARBA" id="ARBA00022553"/>
    </source>
</evidence>
<comment type="subunit">
    <text evidence="9">At low DSF concentrations, interacts with RpfF.</text>
</comment>
<dbReference type="Gene3D" id="3.30.565.10">
    <property type="entry name" value="Histidine kinase-like ATPase, C-terminal domain"/>
    <property type="match status" value="1"/>
</dbReference>
<evidence type="ECO:0000256" key="5">
    <source>
        <dbReference type="ARBA" id="ARBA00022741"/>
    </source>
</evidence>
<comment type="catalytic activity">
    <reaction evidence="1">
        <text>ATP + protein L-histidine = ADP + protein N-phospho-L-histidine.</text>
        <dbReference type="EC" id="2.7.13.3"/>
    </reaction>
</comment>
<dbReference type="PANTHER" id="PTHR45339:SF1">
    <property type="entry name" value="HYBRID SIGNAL TRANSDUCTION HISTIDINE KINASE J"/>
    <property type="match status" value="1"/>
</dbReference>
<dbReference type="SUPFAM" id="SSF52172">
    <property type="entry name" value="CheY-like"/>
    <property type="match status" value="3"/>
</dbReference>
<keyword evidence="4" id="KW-0808">Transferase</keyword>
<feature type="domain" description="Response regulatory" evidence="14">
    <location>
        <begin position="559"/>
        <end position="678"/>
    </location>
</feature>
<dbReference type="Pfam" id="PF00072">
    <property type="entry name" value="Response_reg"/>
    <property type="match status" value="3"/>
</dbReference>
<keyword evidence="7" id="KW-0067">ATP-binding</keyword>
<keyword evidence="8" id="KW-0902">Two-component regulatory system</keyword>
<dbReference type="InterPro" id="IPR011006">
    <property type="entry name" value="CheY-like_superfamily"/>
</dbReference>
<dbReference type="Proteomes" id="UP000603434">
    <property type="component" value="Unassembled WGS sequence"/>
</dbReference>
<dbReference type="Pfam" id="PF02518">
    <property type="entry name" value="HATPase_c"/>
    <property type="match status" value="1"/>
</dbReference>
<dbReference type="FunFam" id="3.30.565.10:FF:000010">
    <property type="entry name" value="Sensor histidine kinase RcsC"/>
    <property type="match status" value="1"/>
</dbReference>
<evidence type="ECO:0000256" key="9">
    <source>
        <dbReference type="ARBA" id="ARBA00064003"/>
    </source>
</evidence>
<dbReference type="SUPFAM" id="SSF47384">
    <property type="entry name" value="Homodimeric domain of signal transducing histidine kinase"/>
    <property type="match status" value="1"/>
</dbReference>
<organism evidence="15 16">
    <name type="scientific">Candidatus Desulfatibia profunda</name>
    <dbReference type="NCBI Taxonomy" id="2841695"/>
    <lineage>
        <taxon>Bacteria</taxon>
        <taxon>Pseudomonadati</taxon>
        <taxon>Thermodesulfobacteriota</taxon>
        <taxon>Desulfobacteria</taxon>
        <taxon>Desulfobacterales</taxon>
        <taxon>Desulfobacterales incertae sedis</taxon>
        <taxon>Candidatus Desulfatibia</taxon>
    </lineage>
</organism>
<dbReference type="InterPro" id="IPR004358">
    <property type="entry name" value="Sig_transdc_His_kin-like_C"/>
</dbReference>
<keyword evidence="12" id="KW-0175">Coiled coil</keyword>
<evidence type="ECO:0000256" key="12">
    <source>
        <dbReference type="SAM" id="Coils"/>
    </source>
</evidence>
<dbReference type="InterPro" id="IPR001789">
    <property type="entry name" value="Sig_transdc_resp-reg_receiver"/>
</dbReference>
<keyword evidence="6" id="KW-0418">Kinase</keyword>
<dbReference type="GO" id="GO:0005524">
    <property type="term" value="F:ATP binding"/>
    <property type="evidence" value="ECO:0007669"/>
    <property type="project" value="UniProtKB-KW"/>
</dbReference>
<gene>
    <name evidence="15" type="ORF">H8E23_11990</name>
</gene>
<feature type="domain" description="Histidine kinase" evidence="13">
    <location>
        <begin position="167"/>
        <end position="388"/>
    </location>
</feature>
<dbReference type="SMART" id="SM00448">
    <property type="entry name" value="REC"/>
    <property type="match status" value="3"/>
</dbReference>
<evidence type="ECO:0000256" key="2">
    <source>
        <dbReference type="ARBA" id="ARBA00012438"/>
    </source>
</evidence>
<dbReference type="InterPro" id="IPR003661">
    <property type="entry name" value="HisK_dim/P_dom"/>
</dbReference>
<evidence type="ECO:0000313" key="16">
    <source>
        <dbReference type="Proteomes" id="UP000603434"/>
    </source>
</evidence>
<dbReference type="PRINTS" id="PR00344">
    <property type="entry name" value="BCTRLSENSOR"/>
</dbReference>
<feature type="domain" description="Response regulatory" evidence="14">
    <location>
        <begin position="7"/>
        <end position="124"/>
    </location>
</feature>
<dbReference type="InterPro" id="IPR003594">
    <property type="entry name" value="HATPase_dom"/>
</dbReference>
<dbReference type="InterPro" id="IPR036097">
    <property type="entry name" value="HisK_dim/P_sf"/>
</dbReference>
<accession>A0A8J6TJA8</accession>
<dbReference type="PANTHER" id="PTHR45339">
    <property type="entry name" value="HYBRID SIGNAL TRANSDUCTION HISTIDINE KINASE J"/>
    <property type="match status" value="1"/>
</dbReference>
<dbReference type="AlphaFoldDB" id="A0A8J6TJA8"/>
<dbReference type="CDD" id="cd00082">
    <property type="entry name" value="HisKA"/>
    <property type="match status" value="1"/>
</dbReference>
<dbReference type="FunFam" id="1.10.287.130:FF:000002">
    <property type="entry name" value="Two-component osmosensing histidine kinase"/>
    <property type="match status" value="1"/>
</dbReference>
<evidence type="ECO:0000256" key="1">
    <source>
        <dbReference type="ARBA" id="ARBA00000085"/>
    </source>
</evidence>
<dbReference type="Pfam" id="PF00512">
    <property type="entry name" value="HisKA"/>
    <property type="match status" value="1"/>
</dbReference>
<dbReference type="EMBL" id="JACNJH010000170">
    <property type="protein sequence ID" value="MBC8362107.1"/>
    <property type="molecule type" value="Genomic_DNA"/>
</dbReference>
<evidence type="ECO:0000256" key="4">
    <source>
        <dbReference type="ARBA" id="ARBA00022679"/>
    </source>
</evidence>
<evidence type="ECO:0000259" key="13">
    <source>
        <dbReference type="PROSITE" id="PS50109"/>
    </source>
</evidence>
<feature type="domain" description="Response regulatory" evidence="14">
    <location>
        <begin position="409"/>
        <end position="530"/>
    </location>
</feature>
<feature type="modified residue" description="4-aspartylphosphate" evidence="11">
    <location>
        <position position="463"/>
    </location>
</feature>
<feature type="coiled-coil region" evidence="12">
    <location>
        <begin position="123"/>
        <end position="150"/>
    </location>
</feature>
<evidence type="ECO:0000256" key="11">
    <source>
        <dbReference type="PROSITE-ProRule" id="PRU00169"/>
    </source>
</evidence>
<dbReference type="InterPro" id="IPR005467">
    <property type="entry name" value="His_kinase_dom"/>
</dbReference>
<dbReference type="CDD" id="cd16922">
    <property type="entry name" value="HATPase_EvgS-ArcB-TorS-like"/>
    <property type="match status" value="1"/>
</dbReference>
<comment type="caution">
    <text evidence="15">The sequence shown here is derived from an EMBL/GenBank/DDBJ whole genome shotgun (WGS) entry which is preliminary data.</text>
</comment>
<feature type="modified residue" description="4-aspartylphosphate" evidence="11">
    <location>
        <position position="608"/>
    </location>
</feature>
<evidence type="ECO:0000256" key="7">
    <source>
        <dbReference type="ARBA" id="ARBA00022840"/>
    </source>
</evidence>